<dbReference type="PANTHER" id="PTHR47634:SF9">
    <property type="entry name" value="PROTEIN KINASE DOMAIN-CONTAINING PROTEIN-RELATED"/>
    <property type="match status" value="1"/>
</dbReference>
<evidence type="ECO:0000256" key="4">
    <source>
        <dbReference type="ARBA" id="ARBA00022741"/>
    </source>
</evidence>
<comment type="catalytic activity">
    <reaction evidence="7">
        <text>L-threonyl-[protein] + ATP = O-phospho-L-threonyl-[protein] + ADP + H(+)</text>
        <dbReference type="Rhea" id="RHEA:46608"/>
        <dbReference type="Rhea" id="RHEA-COMP:11060"/>
        <dbReference type="Rhea" id="RHEA-COMP:11605"/>
        <dbReference type="ChEBI" id="CHEBI:15378"/>
        <dbReference type="ChEBI" id="CHEBI:30013"/>
        <dbReference type="ChEBI" id="CHEBI:30616"/>
        <dbReference type="ChEBI" id="CHEBI:61977"/>
        <dbReference type="ChEBI" id="CHEBI:456216"/>
        <dbReference type="EC" id="2.7.11.1"/>
    </reaction>
</comment>
<dbReference type="GeneID" id="36522342"/>
<dbReference type="RefSeq" id="XP_024671174.1">
    <property type="nucleotide sequence ID" value="XM_024815182.1"/>
</dbReference>
<evidence type="ECO:0000256" key="6">
    <source>
        <dbReference type="ARBA" id="ARBA00022840"/>
    </source>
</evidence>
<keyword evidence="5 10" id="KW-0418">Kinase</keyword>
<dbReference type="PANTHER" id="PTHR47634">
    <property type="entry name" value="PROTEIN KINASE DOMAIN-CONTAINING PROTEIN-RELATED"/>
    <property type="match status" value="1"/>
</dbReference>
<evidence type="ECO:0000256" key="3">
    <source>
        <dbReference type="ARBA" id="ARBA00022679"/>
    </source>
</evidence>
<dbReference type="Gene3D" id="3.30.200.20">
    <property type="entry name" value="Phosphorylase Kinase, domain 1"/>
    <property type="match status" value="1"/>
</dbReference>
<organism evidence="10 11">
    <name type="scientific">Aspergillus candidus</name>
    <dbReference type="NCBI Taxonomy" id="41067"/>
    <lineage>
        <taxon>Eukaryota</taxon>
        <taxon>Fungi</taxon>
        <taxon>Dikarya</taxon>
        <taxon>Ascomycota</taxon>
        <taxon>Pezizomycotina</taxon>
        <taxon>Eurotiomycetes</taxon>
        <taxon>Eurotiomycetidae</taxon>
        <taxon>Eurotiales</taxon>
        <taxon>Aspergillaceae</taxon>
        <taxon>Aspergillus</taxon>
        <taxon>Aspergillus subgen. Circumdati</taxon>
    </lineage>
</organism>
<dbReference type="InterPro" id="IPR011009">
    <property type="entry name" value="Kinase-like_dom_sf"/>
</dbReference>
<dbReference type="EC" id="2.7.11.1" evidence="1"/>
<dbReference type="SUPFAM" id="SSF56112">
    <property type="entry name" value="Protein kinase-like (PK-like)"/>
    <property type="match status" value="1"/>
</dbReference>
<dbReference type="Proteomes" id="UP000234585">
    <property type="component" value="Unassembled WGS sequence"/>
</dbReference>
<protein>
    <recommendedName>
        <fullName evidence="1">non-specific serine/threonine protein kinase</fullName>
        <ecNumber evidence="1">2.7.11.1</ecNumber>
    </recommendedName>
</protein>
<dbReference type="Pfam" id="PF00069">
    <property type="entry name" value="Pkinase"/>
    <property type="match status" value="1"/>
</dbReference>
<comment type="catalytic activity">
    <reaction evidence="8">
        <text>L-seryl-[protein] + ATP = O-phospho-L-seryl-[protein] + ADP + H(+)</text>
        <dbReference type="Rhea" id="RHEA:17989"/>
        <dbReference type="Rhea" id="RHEA-COMP:9863"/>
        <dbReference type="Rhea" id="RHEA-COMP:11604"/>
        <dbReference type="ChEBI" id="CHEBI:15378"/>
        <dbReference type="ChEBI" id="CHEBI:29999"/>
        <dbReference type="ChEBI" id="CHEBI:30616"/>
        <dbReference type="ChEBI" id="CHEBI:83421"/>
        <dbReference type="ChEBI" id="CHEBI:456216"/>
        <dbReference type="EC" id="2.7.11.1"/>
    </reaction>
</comment>
<dbReference type="AlphaFoldDB" id="A0A2I2F950"/>
<reference evidence="10 11" key="1">
    <citation type="submission" date="2017-12" db="EMBL/GenBank/DDBJ databases">
        <authorList>
            <consortium name="DOE Joint Genome Institute"/>
            <person name="Haridas S."/>
            <person name="Kjaerbolling I."/>
            <person name="Vesth T.C."/>
            <person name="Frisvad J.C."/>
            <person name="Nybo J.L."/>
            <person name="Theobald S."/>
            <person name="Kuo A."/>
            <person name="Bowyer P."/>
            <person name="Matsuda Y."/>
            <person name="Mondo S."/>
            <person name="Lyhne E.K."/>
            <person name="Kogle M.E."/>
            <person name="Clum A."/>
            <person name="Lipzen A."/>
            <person name="Salamov A."/>
            <person name="Ngan C.Y."/>
            <person name="Daum C."/>
            <person name="Chiniquy J."/>
            <person name="Barry K."/>
            <person name="LaButti K."/>
            <person name="Simmons B.A."/>
            <person name="Magnuson J.K."/>
            <person name="Mortensen U.H."/>
            <person name="Larsen T.O."/>
            <person name="Grigoriev I.V."/>
            <person name="Baker S.E."/>
            <person name="Andersen M.R."/>
            <person name="Nordberg H.P."/>
            <person name="Cantor M.N."/>
            <person name="Hua S.X."/>
        </authorList>
    </citation>
    <scope>NUCLEOTIDE SEQUENCE [LARGE SCALE GENOMIC DNA]</scope>
    <source>
        <strain evidence="10 11">CBS 102.13</strain>
    </source>
</reference>
<name>A0A2I2F950_ASPCN</name>
<dbReference type="GO" id="GO:0005634">
    <property type="term" value="C:nucleus"/>
    <property type="evidence" value="ECO:0007669"/>
    <property type="project" value="TreeGrafter"/>
</dbReference>
<dbReference type="GO" id="GO:0005524">
    <property type="term" value="F:ATP binding"/>
    <property type="evidence" value="ECO:0007669"/>
    <property type="project" value="UniProtKB-KW"/>
</dbReference>
<dbReference type="PROSITE" id="PS50011">
    <property type="entry name" value="PROTEIN_KINASE_DOM"/>
    <property type="match status" value="1"/>
</dbReference>
<dbReference type="STRING" id="41067.A0A2I2F950"/>
<evidence type="ECO:0000313" key="10">
    <source>
        <dbReference type="EMBL" id="PLB37162.1"/>
    </source>
</evidence>
<sequence length="375" mass="43348">MASLLRWARTAIRRAPSPPALFPTSGFETIHASEVIEEERFEGFKKGRYYPVNIGEVFSSKYQVVGKLGFGVTSTVWLAHDLQDHRYVTLKVYTCNETSQEEFQIYKYLSQMNTSHSGYAHVRAALDAFTIHRASENSHHCLVQKPMWESFGDLLFRNPEHRFTEDLLKAGLMQVFLALDYLHSECKLVHTAEMKHPSPRKFTEGGPVYASRHFDLPRNFGKAVLSDCGSAPNVYRSPGVTLKTEWSYPVDIWNVGAMVWDLFEDRHMFYGNDPDGKGYSTRAHFAEVIGVLGPPPLDMLERGKRSHEFFDEDGKWRITVEIPRDSSLENLEQYLEGRNKEMFMHFMRGMLQWRPQDRKTAKELLRDPWLNADLT</sequence>
<evidence type="ECO:0000313" key="11">
    <source>
        <dbReference type="Proteomes" id="UP000234585"/>
    </source>
</evidence>
<dbReference type="EMBL" id="KZ559145">
    <property type="protein sequence ID" value="PLB37162.1"/>
    <property type="molecule type" value="Genomic_DNA"/>
</dbReference>
<keyword evidence="2" id="KW-0723">Serine/threonine-protein kinase</keyword>
<dbReference type="GO" id="GO:0005737">
    <property type="term" value="C:cytoplasm"/>
    <property type="evidence" value="ECO:0007669"/>
    <property type="project" value="TreeGrafter"/>
</dbReference>
<evidence type="ECO:0000256" key="7">
    <source>
        <dbReference type="ARBA" id="ARBA00047899"/>
    </source>
</evidence>
<dbReference type="GO" id="GO:0050684">
    <property type="term" value="P:regulation of mRNA processing"/>
    <property type="evidence" value="ECO:0007669"/>
    <property type="project" value="TreeGrafter"/>
</dbReference>
<dbReference type="GO" id="GO:0004674">
    <property type="term" value="F:protein serine/threonine kinase activity"/>
    <property type="evidence" value="ECO:0007669"/>
    <property type="project" value="UniProtKB-KW"/>
</dbReference>
<evidence type="ECO:0000259" key="9">
    <source>
        <dbReference type="PROSITE" id="PS50011"/>
    </source>
</evidence>
<keyword evidence="4" id="KW-0547">Nucleotide-binding</keyword>
<dbReference type="GO" id="GO:0000245">
    <property type="term" value="P:spliceosomal complex assembly"/>
    <property type="evidence" value="ECO:0007669"/>
    <property type="project" value="TreeGrafter"/>
</dbReference>
<dbReference type="OrthoDB" id="5979581at2759"/>
<evidence type="ECO:0000256" key="5">
    <source>
        <dbReference type="ARBA" id="ARBA00022777"/>
    </source>
</evidence>
<keyword evidence="3" id="KW-0808">Transferase</keyword>
<evidence type="ECO:0000256" key="1">
    <source>
        <dbReference type="ARBA" id="ARBA00012513"/>
    </source>
</evidence>
<dbReference type="SMART" id="SM00220">
    <property type="entry name" value="S_TKc"/>
    <property type="match status" value="1"/>
</dbReference>
<evidence type="ECO:0000256" key="2">
    <source>
        <dbReference type="ARBA" id="ARBA00022527"/>
    </source>
</evidence>
<accession>A0A2I2F950</accession>
<dbReference type="InterPro" id="IPR000719">
    <property type="entry name" value="Prot_kinase_dom"/>
</dbReference>
<evidence type="ECO:0000256" key="8">
    <source>
        <dbReference type="ARBA" id="ARBA00048679"/>
    </source>
</evidence>
<proteinExistence type="predicted"/>
<dbReference type="Gene3D" id="1.10.510.10">
    <property type="entry name" value="Transferase(Phosphotransferase) domain 1"/>
    <property type="match status" value="2"/>
</dbReference>
<feature type="domain" description="Protein kinase" evidence="9">
    <location>
        <begin position="62"/>
        <end position="370"/>
    </location>
</feature>
<gene>
    <name evidence="10" type="ORF">BDW47DRAFT_118242</name>
</gene>
<keyword evidence="11" id="KW-1185">Reference proteome</keyword>
<keyword evidence="6" id="KW-0067">ATP-binding</keyword>
<dbReference type="InterPro" id="IPR051334">
    <property type="entry name" value="SRPK"/>
</dbReference>